<evidence type="ECO:0000313" key="1">
    <source>
        <dbReference type="EMBL" id="RAO78535.1"/>
    </source>
</evidence>
<dbReference type="InterPro" id="IPR019208">
    <property type="entry name" value="DUF2097"/>
</dbReference>
<gene>
    <name evidence="1" type="ORF">DPC56_07655</name>
</gene>
<dbReference type="RefSeq" id="WP_112094488.1">
    <property type="nucleotide sequence ID" value="NZ_QLOE01000012.1"/>
</dbReference>
<protein>
    <recommendedName>
        <fullName evidence="3">DUF2097 domain-containing protein</fullName>
    </recommendedName>
</protein>
<evidence type="ECO:0008006" key="3">
    <source>
        <dbReference type="Google" id="ProtNLM"/>
    </source>
</evidence>
<dbReference type="AlphaFoldDB" id="A0A328PFE6"/>
<dbReference type="EMBL" id="QLOE01000012">
    <property type="protein sequence ID" value="RAO78535.1"/>
    <property type="molecule type" value="Genomic_DNA"/>
</dbReference>
<evidence type="ECO:0000313" key="2">
    <source>
        <dbReference type="Proteomes" id="UP000249782"/>
    </source>
</evidence>
<keyword evidence="2" id="KW-1185">Reference proteome</keyword>
<dbReference type="Pfam" id="PF09870">
    <property type="entry name" value="DUF2097"/>
    <property type="match status" value="1"/>
</dbReference>
<accession>A0A328PFE6</accession>
<proteinExistence type="predicted"/>
<reference evidence="1 2" key="1">
    <citation type="submission" date="2018-06" db="EMBL/GenBank/DDBJ databases">
        <title>Draft genome sequence of hyperthermophilic methanogen Methanothermobacter tenebrarum sp. MCM-B 1447.</title>
        <authorList>
            <person name="Pore S.D."/>
            <person name="Dagar S."/>
            <person name="Dhakephalkar P.K."/>
        </authorList>
    </citation>
    <scope>NUCLEOTIDE SEQUENCE [LARGE SCALE GENOMIC DNA]</scope>
    <source>
        <strain evidence="1 2">MCM B 1447</strain>
    </source>
</reference>
<dbReference type="Proteomes" id="UP000249782">
    <property type="component" value="Unassembled WGS sequence"/>
</dbReference>
<sequence length="95" mass="10786">METEKRCATCEELCRYIKEEVKPGDIVRLSLGRVYIPGEVITNNNGIIQVKIDSEMIKGLTTIDVEKLKDYLIELEHECEGNVCIIEAVDEEGQE</sequence>
<comment type="caution">
    <text evidence="1">The sequence shown here is derived from an EMBL/GenBank/DDBJ whole genome shotgun (WGS) entry which is preliminary data.</text>
</comment>
<dbReference type="OrthoDB" id="67851at2157"/>
<organism evidence="1 2">
    <name type="scientific">Methanothermobacter tenebrarum</name>
    <dbReference type="NCBI Taxonomy" id="680118"/>
    <lineage>
        <taxon>Archaea</taxon>
        <taxon>Methanobacteriati</taxon>
        <taxon>Methanobacteriota</taxon>
        <taxon>Methanomada group</taxon>
        <taxon>Methanobacteria</taxon>
        <taxon>Methanobacteriales</taxon>
        <taxon>Methanobacteriaceae</taxon>
        <taxon>Methanothermobacter</taxon>
    </lineage>
</organism>
<name>A0A328PFE6_9EURY</name>